<evidence type="ECO:0000313" key="2">
    <source>
        <dbReference type="Proteomes" id="UP001604277"/>
    </source>
</evidence>
<keyword evidence="2" id="KW-1185">Reference proteome</keyword>
<proteinExistence type="predicted"/>
<comment type="caution">
    <text evidence="1">The sequence shown here is derived from an EMBL/GenBank/DDBJ whole genome shotgun (WGS) entry which is preliminary data.</text>
</comment>
<evidence type="ECO:0000313" key="1">
    <source>
        <dbReference type="EMBL" id="KAL2559739.1"/>
    </source>
</evidence>
<gene>
    <name evidence="1" type="ORF">Fot_04478</name>
</gene>
<dbReference type="AlphaFoldDB" id="A0ABD1XCP1"/>
<reference evidence="2" key="1">
    <citation type="submission" date="2024-07" db="EMBL/GenBank/DDBJ databases">
        <title>Two chromosome-level genome assemblies of Korean endemic species Abeliophyllum distichum and Forsythia ovata (Oleaceae).</title>
        <authorList>
            <person name="Jang H."/>
        </authorList>
    </citation>
    <scope>NUCLEOTIDE SEQUENCE [LARGE SCALE GENOMIC DNA]</scope>
</reference>
<dbReference type="Proteomes" id="UP001604277">
    <property type="component" value="Unassembled WGS sequence"/>
</dbReference>
<dbReference type="EMBL" id="JBFOLJ010000001">
    <property type="protein sequence ID" value="KAL2559739.1"/>
    <property type="molecule type" value="Genomic_DNA"/>
</dbReference>
<sequence>MDNYRYGSFKSPIAVDVKKESGIMKSQCIKMIQRLIEYSEPEDVALLDYGQVKDLPDKLRLGYANLVLAITDIDTPRASDTYRSKTYPMDTKEKIWVRTQK</sequence>
<protein>
    <submittedName>
        <fullName evidence="1">Uncharacterized protein</fullName>
    </submittedName>
</protein>
<accession>A0ABD1XCP1</accession>
<name>A0ABD1XCP1_9LAMI</name>
<organism evidence="1 2">
    <name type="scientific">Forsythia ovata</name>
    <dbReference type="NCBI Taxonomy" id="205694"/>
    <lineage>
        <taxon>Eukaryota</taxon>
        <taxon>Viridiplantae</taxon>
        <taxon>Streptophyta</taxon>
        <taxon>Embryophyta</taxon>
        <taxon>Tracheophyta</taxon>
        <taxon>Spermatophyta</taxon>
        <taxon>Magnoliopsida</taxon>
        <taxon>eudicotyledons</taxon>
        <taxon>Gunneridae</taxon>
        <taxon>Pentapetalae</taxon>
        <taxon>asterids</taxon>
        <taxon>lamiids</taxon>
        <taxon>Lamiales</taxon>
        <taxon>Oleaceae</taxon>
        <taxon>Forsythieae</taxon>
        <taxon>Forsythia</taxon>
    </lineage>
</organism>